<dbReference type="PANTHER" id="PTHR43004:SF8">
    <property type="entry name" value="FAD-BINDING DOMAIN-CONTAINING PROTEIN-RELATED"/>
    <property type="match status" value="1"/>
</dbReference>
<dbReference type="Pfam" id="PF01494">
    <property type="entry name" value="FAD_binding_3"/>
    <property type="match status" value="1"/>
</dbReference>
<dbReference type="Gene3D" id="3.50.50.60">
    <property type="entry name" value="FAD/NAD(P)-binding domain"/>
    <property type="match status" value="1"/>
</dbReference>
<dbReference type="SUPFAM" id="SSF51905">
    <property type="entry name" value="FAD/NAD(P)-binding domain"/>
    <property type="match status" value="1"/>
</dbReference>
<organism evidence="4">
    <name type="scientific">Rhodococcus sp. D-6</name>
    <dbReference type="NCBI Taxonomy" id="1387842"/>
    <lineage>
        <taxon>Bacteria</taxon>
        <taxon>Bacillati</taxon>
        <taxon>Actinomycetota</taxon>
        <taxon>Actinomycetes</taxon>
        <taxon>Mycobacteriales</taxon>
        <taxon>Nocardiaceae</taxon>
        <taxon>Rhodococcus</taxon>
    </lineage>
</organism>
<reference evidence="4" key="1">
    <citation type="submission" date="2023-08" db="EMBL/GenBank/DDBJ databases">
        <title>The novel hydrolase IpcH responsible for the initial isoprocarb degradation step in Rhodococcus sp. D-6.</title>
        <authorList>
            <person name="Zhu Q."/>
        </authorList>
    </citation>
    <scope>NUCLEOTIDE SEQUENCE</scope>
    <source>
        <strain evidence="4">D-6</strain>
    </source>
</reference>
<evidence type="ECO:0000313" key="4">
    <source>
        <dbReference type="EMBL" id="XBW06591.1"/>
    </source>
</evidence>
<dbReference type="AlphaFoldDB" id="A0AAU7V3N3"/>
<dbReference type="InterPro" id="IPR050641">
    <property type="entry name" value="RIFMO-like"/>
</dbReference>
<dbReference type="KEGG" id="rhox:RBB84_12190"/>
<dbReference type="InterPro" id="IPR002938">
    <property type="entry name" value="FAD-bd"/>
</dbReference>
<evidence type="ECO:0000259" key="3">
    <source>
        <dbReference type="Pfam" id="PF01494"/>
    </source>
</evidence>
<keyword evidence="4" id="KW-0503">Monooxygenase</keyword>
<keyword evidence="4" id="KW-0560">Oxidoreductase</keyword>
<dbReference type="RefSeq" id="WP_350247566.1">
    <property type="nucleotide sequence ID" value="NZ_CP132970.1"/>
</dbReference>
<dbReference type="InterPro" id="IPR036188">
    <property type="entry name" value="FAD/NAD-bd_sf"/>
</dbReference>
<accession>A0AAU7V3N3</accession>
<feature type="domain" description="FAD-binding" evidence="3">
    <location>
        <begin position="7"/>
        <end position="376"/>
    </location>
</feature>
<dbReference type="PRINTS" id="PR00420">
    <property type="entry name" value="RNGMNOXGNASE"/>
</dbReference>
<dbReference type="PANTHER" id="PTHR43004">
    <property type="entry name" value="TRK SYSTEM POTASSIUM UPTAKE PROTEIN"/>
    <property type="match status" value="1"/>
</dbReference>
<dbReference type="Gene3D" id="3.30.9.10">
    <property type="entry name" value="D-Amino Acid Oxidase, subunit A, domain 2"/>
    <property type="match status" value="1"/>
</dbReference>
<dbReference type="GO" id="GO:0071949">
    <property type="term" value="F:FAD binding"/>
    <property type="evidence" value="ECO:0007669"/>
    <property type="project" value="InterPro"/>
</dbReference>
<dbReference type="GO" id="GO:0016709">
    <property type="term" value="F:oxidoreductase activity, acting on paired donors, with incorporation or reduction of molecular oxygen, NAD(P)H as one donor, and incorporation of one atom of oxygen"/>
    <property type="evidence" value="ECO:0007669"/>
    <property type="project" value="UniProtKB-ARBA"/>
</dbReference>
<dbReference type="Gene3D" id="3.40.30.120">
    <property type="match status" value="1"/>
</dbReference>
<keyword evidence="1" id="KW-0285">Flavoprotein</keyword>
<evidence type="ECO:0000256" key="1">
    <source>
        <dbReference type="ARBA" id="ARBA00022630"/>
    </source>
</evidence>
<name>A0AAU7V3N3_9NOCA</name>
<dbReference type="EMBL" id="CP132970">
    <property type="protein sequence ID" value="XBW06591.1"/>
    <property type="molecule type" value="Genomic_DNA"/>
</dbReference>
<protein>
    <submittedName>
        <fullName evidence="4">FAD-dependent monooxygenase</fullName>
    </submittedName>
</protein>
<evidence type="ECO:0000256" key="2">
    <source>
        <dbReference type="ARBA" id="ARBA00022827"/>
    </source>
</evidence>
<sequence length="598" mass="64781">MTTTITVPVLIVGGGGAGLSASMLLSTYGVESLLVSALPTTSILPKAHVLGQRTMEIYTEAGIADEIYRRGTPQENLSYTGFYAGVQGPHPNAGREIGKLDLWGTGYRDPEYIDASPCPTTNLPQIRLEPVLKAHAEKLNPGGVRFNHELIALEQDDSGVRSTIRDKATGEEYHVHSQYLIAADGGRTVGNLVGIRLEGERKILDMVSVHMSADLSGVLNDDSVLLRWLANPEFGGTFTGGVLCPMGPDNWGTKSEEWVFHIGYPYGDPDAGDRDKVVAHMKTLLGMPDLDAQIHAVSVWTMEGIIADRFRSGRVFVAGDAAHKHPPTSGLGLNSAIHDVQNLCWKLAQVLSGHAGDGLLDTYEAERKPVILRNIANSVKCTQDRFQLDAALGLSPEKTPQENWASLEVIWDESHPDYAERRDQVNNALAAQSGEFHHHGLEYGFTYESAAIVDDGSPVIEPIDPVRLYEPSTKPGHPVPHAFVSRRGRTFPLQNLTHGGKFVLIAGEDGQAWIEAATKLAQSTGLALEAVTVGADDADLADIRFAWLRKRQITRTGAVLVRPDRFVGFRAAQAVTDPQAVLTDALSHILSTDLGAQQ</sequence>
<gene>
    <name evidence="4" type="ORF">RBB84_12190</name>
</gene>
<dbReference type="Pfam" id="PF21274">
    <property type="entry name" value="Rng_hyd_C"/>
    <property type="match status" value="1"/>
</dbReference>
<keyword evidence="2" id="KW-0274">FAD</keyword>
<proteinExistence type="predicted"/>